<dbReference type="InterPro" id="IPR001962">
    <property type="entry name" value="Asn_synthase"/>
</dbReference>
<dbReference type="InterPro" id="IPR051786">
    <property type="entry name" value="ASN_synthetase/amidase"/>
</dbReference>
<keyword evidence="8" id="KW-0061">Asparagine biosynthesis</keyword>
<dbReference type="SUPFAM" id="SSF52402">
    <property type="entry name" value="Adenine nucleotide alpha hydrolases-like"/>
    <property type="match status" value="1"/>
</dbReference>
<comment type="catalytic activity">
    <reaction evidence="7">
        <text>L-aspartate + L-glutamine + ATP + H2O = L-asparagine + L-glutamate + AMP + diphosphate + H(+)</text>
        <dbReference type="Rhea" id="RHEA:12228"/>
        <dbReference type="ChEBI" id="CHEBI:15377"/>
        <dbReference type="ChEBI" id="CHEBI:15378"/>
        <dbReference type="ChEBI" id="CHEBI:29985"/>
        <dbReference type="ChEBI" id="CHEBI:29991"/>
        <dbReference type="ChEBI" id="CHEBI:30616"/>
        <dbReference type="ChEBI" id="CHEBI:33019"/>
        <dbReference type="ChEBI" id="CHEBI:58048"/>
        <dbReference type="ChEBI" id="CHEBI:58359"/>
        <dbReference type="ChEBI" id="CHEBI:456215"/>
        <dbReference type="EC" id="6.3.5.4"/>
    </reaction>
</comment>
<dbReference type="GO" id="GO:0006529">
    <property type="term" value="P:asparagine biosynthetic process"/>
    <property type="evidence" value="ECO:0007669"/>
    <property type="project" value="UniProtKB-KW"/>
</dbReference>
<dbReference type="AlphaFoldDB" id="A0A1M6J7X2"/>
<keyword evidence="6 8" id="KW-0315">Glutamine amidotransferase</keyword>
<evidence type="ECO:0000313" key="12">
    <source>
        <dbReference type="EMBL" id="SHJ42764.1"/>
    </source>
</evidence>
<gene>
    <name evidence="12" type="ORF">SAMN04488028_10178</name>
</gene>
<evidence type="ECO:0000256" key="5">
    <source>
        <dbReference type="ARBA" id="ARBA00022840"/>
    </source>
</evidence>
<protein>
    <recommendedName>
        <fullName evidence="3">asparagine synthase (glutamine-hydrolyzing)</fullName>
        <ecNumber evidence="3">6.3.5.4</ecNumber>
    </recommendedName>
</protein>
<evidence type="ECO:0000256" key="1">
    <source>
        <dbReference type="ARBA" id="ARBA00005187"/>
    </source>
</evidence>
<dbReference type="PROSITE" id="PS51278">
    <property type="entry name" value="GATASE_TYPE_2"/>
    <property type="match status" value="1"/>
</dbReference>
<name>A0A1M6J7X2_REIAG</name>
<dbReference type="PANTHER" id="PTHR43284:SF1">
    <property type="entry name" value="ASPARAGINE SYNTHETASE"/>
    <property type="match status" value="1"/>
</dbReference>
<keyword evidence="8" id="KW-0028">Amino-acid biosynthesis</keyword>
<feature type="site" description="Important for beta-aspartyl-AMP intermediate formation" evidence="10">
    <location>
        <position position="374"/>
    </location>
</feature>
<evidence type="ECO:0000259" key="11">
    <source>
        <dbReference type="PROSITE" id="PS51278"/>
    </source>
</evidence>
<evidence type="ECO:0000256" key="6">
    <source>
        <dbReference type="ARBA" id="ARBA00022962"/>
    </source>
</evidence>
<proteinExistence type="inferred from homology"/>
<dbReference type="InterPro" id="IPR029055">
    <property type="entry name" value="Ntn_hydrolases_N"/>
</dbReference>
<evidence type="ECO:0000256" key="4">
    <source>
        <dbReference type="ARBA" id="ARBA00022741"/>
    </source>
</evidence>
<accession>A0A1M6J7X2</accession>
<dbReference type="CDD" id="cd01991">
    <property type="entry name" value="Asn_synthase_B_C"/>
    <property type="match status" value="1"/>
</dbReference>
<comment type="pathway">
    <text evidence="1">Amino-acid biosynthesis; L-asparagine biosynthesis; L-asparagine from L-aspartate (L-Gln route): step 1/1.</text>
</comment>
<feature type="domain" description="Glutamine amidotransferase type-2" evidence="11">
    <location>
        <begin position="2"/>
        <end position="214"/>
    </location>
</feature>
<dbReference type="Pfam" id="PF13537">
    <property type="entry name" value="GATase_7"/>
    <property type="match status" value="1"/>
</dbReference>
<dbReference type="PANTHER" id="PTHR43284">
    <property type="entry name" value="ASPARAGINE SYNTHETASE (GLUTAMINE-HYDROLYZING)"/>
    <property type="match status" value="1"/>
</dbReference>
<dbReference type="Gene3D" id="3.40.50.620">
    <property type="entry name" value="HUPs"/>
    <property type="match status" value="1"/>
</dbReference>
<keyword evidence="4 9" id="KW-0547">Nucleotide-binding</keyword>
<dbReference type="CDD" id="cd00712">
    <property type="entry name" value="AsnB"/>
    <property type="match status" value="1"/>
</dbReference>
<evidence type="ECO:0000256" key="2">
    <source>
        <dbReference type="ARBA" id="ARBA00005752"/>
    </source>
</evidence>
<dbReference type="RefSeq" id="WP_073118394.1">
    <property type="nucleotide sequence ID" value="NZ_FRAA01000001.1"/>
</dbReference>
<dbReference type="Proteomes" id="UP000184474">
    <property type="component" value="Unassembled WGS sequence"/>
</dbReference>
<dbReference type="InterPro" id="IPR033738">
    <property type="entry name" value="AsnB_N"/>
</dbReference>
<evidence type="ECO:0000313" key="13">
    <source>
        <dbReference type="Proteomes" id="UP000184474"/>
    </source>
</evidence>
<dbReference type="GO" id="GO:0005829">
    <property type="term" value="C:cytosol"/>
    <property type="evidence" value="ECO:0007669"/>
    <property type="project" value="TreeGrafter"/>
</dbReference>
<sequence length="660" mass="75907">MCGITGYWKAGALESSAQQNLEKMTQMLYHRGPDGYGYHLDEPKGLAMGHARLSIIDLETGRQPLFANENKHVLTVNGEFYDYKRIRTNLRLEGFEFTTKSDSEIALPLYKKYGLDFVSHLRGEFAIAMYDEDEERLVLVRDRFGVKPLFYHIQNNNVFWGSEIKSLMVHPEVPRAFDSEAVLHQLMQTMVPGTTAYKDIHALRPGHMLIIERKGGNLEVKDHKYWDMDFPEEQDRDMGKSAEYHIQRVQEELVEAVEHRLEADVPVGCYLSGGIDSCSMLGLASSMQQSPVQAFTISFDNKDYDEAHIAKEMADRVGADQEQINLSAADLYGENYRKTAYHSERTFYNTLGVAKWQMSKKVNECGYRVVVTGEGSDELFGGYPQLKRDMLKYGYQNIEGSGHTQDEVDSYRELMEKTNSLFKGAILSEEHVSHPVMEEICGFTPSWIQPWMNTLEIARPLLHNDLIEELKDYDPVATIAQSFDTNQLNNRHVLDKAQYTWSKTMLECQILNWGGDRVDMANSMESRPAFLDHHVAEMAREIPPHYRIKGNTEKWVLREAMKDILPTVLYEREKFAFMSPPAHTEEKKKNALNELIEEYLNEDALRHAGIFDTGRLKRFITEYQNDKDPVSLVRKDALVNHILGLQILQNQFIDGKMLNL</sequence>
<dbReference type="InterPro" id="IPR014729">
    <property type="entry name" value="Rossmann-like_a/b/a_fold"/>
</dbReference>
<feature type="active site" description="For GATase activity" evidence="8">
    <location>
        <position position="2"/>
    </location>
</feature>
<dbReference type="GO" id="GO:0005524">
    <property type="term" value="F:ATP binding"/>
    <property type="evidence" value="ECO:0007669"/>
    <property type="project" value="UniProtKB-KW"/>
</dbReference>
<dbReference type="InterPro" id="IPR006426">
    <property type="entry name" value="Asn_synth_AEB"/>
</dbReference>
<evidence type="ECO:0000256" key="10">
    <source>
        <dbReference type="PIRSR" id="PIRSR001589-3"/>
    </source>
</evidence>
<keyword evidence="13" id="KW-1185">Reference proteome</keyword>
<feature type="binding site" evidence="9">
    <location>
        <position position="102"/>
    </location>
    <ligand>
        <name>L-glutamine</name>
        <dbReference type="ChEBI" id="CHEBI:58359"/>
    </ligand>
</feature>
<dbReference type="PIRSF" id="PIRSF001589">
    <property type="entry name" value="Asn_synthetase_glu-h"/>
    <property type="match status" value="1"/>
</dbReference>
<evidence type="ECO:0000256" key="7">
    <source>
        <dbReference type="ARBA" id="ARBA00048741"/>
    </source>
</evidence>
<dbReference type="GO" id="GO:0004066">
    <property type="term" value="F:asparagine synthase (glutamine-hydrolyzing) activity"/>
    <property type="evidence" value="ECO:0007669"/>
    <property type="project" value="UniProtKB-EC"/>
</dbReference>
<dbReference type="InterPro" id="IPR017932">
    <property type="entry name" value="GATase_2_dom"/>
</dbReference>
<evidence type="ECO:0000256" key="8">
    <source>
        <dbReference type="PIRSR" id="PIRSR001589-1"/>
    </source>
</evidence>
<dbReference type="Pfam" id="PF00733">
    <property type="entry name" value="Asn_synthase"/>
    <property type="match status" value="1"/>
</dbReference>
<evidence type="ECO:0000256" key="9">
    <source>
        <dbReference type="PIRSR" id="PIRSR001589-2"/>
    </source>
</evidence>
<dbReference type="SUPFAM" id="SSF56235">
    <property type="entry name" value="N-terminal nucleophile aminohydrolases (Ntn hydrolases)"/>
    <property type="match status" value="1"/>
</dbReference>
<dbReference type="EC" id="6.3.5.4" evidence="3"/>
<dbReference type="Gene3D" id="3.60.20.10">
    <property type="entry name" value="Glutamine Phosphoribosylpyrophosphate, subunit 1, domain 1"/>
    <property type="match status" value="1"/>
</dbReference>
<comment type="similarity">
    <text evidence="2">Belongs to the asparagine synthetase family.</text>
</comment>
<dbReference type="STRING" id="156994.SAMN04488028_10178"/>
<organism evidence="12 13">
    <name type="scientific">Reichenbachiella agariperforans</name>
    <dbReference type="NCBI Taxonomy" id="156994"/>
    <lineage>
        <taxon>Bacteria</taxon>
        <taxon>Pseudomonadati</taxon>
        <taxon>Bacteroidota</taxon>
        <taxon>Cytophagia</taxon>
        <taxon>Cytophagales</taxon>
        <taxon>Reichenbachiellaceae</taxon>
        <taxon>Reichenbachiella</taxon>
    </lineage>
</organism>
<feature type="binding site" evidence="9">
    <location>
        <position position="297"/>
    </location>
    <ligand>
        <name>ATP</name>
        <dbReference type="ChEBI" id="CHEBI:30616"/>
    </ligand>
</feature>
<dbReference type="EMBL" id="FRAA01000001">
    <property type="protein sequence ID" value="SHJ42764.1"/>
    <property type="molecule type" value="Genomic_DNA"/>
</dbReference>
<evidence type="ECO:0000256" key="3">
    <source>
        <dbReference type="ARBA" id="ARBA00012737"/>
    </source>
</evidence>
<dbReference type="NCBIfam" id="TIGR01536">
    <property type="entry name" value="asn_synth_AEB"/>
    <property type="match status" value="1"/>
</dbReference>
<reference evidence="13" key="1">
    <citation type="submission" date="2016-11" db="EMBL/GenBank/DDBJ databases">
        <authorList>
            <person name="Varghese N."/>
            <person name="Submissions S."/>
        </authorList>
    </citation>
    <scope>NUCLEOTIDE SEQUENCE [LARGE SCALE GENOMIC DNA]</scope>
    <source>
        <strain evidence="13">DSM 26134</strain>
    </source>
</reference>
<keyword evidence="5 9" id="KW-0067">ATP-binding</keyword>